<evidence type="ECO:0000313" key="2">
    <source>
        <dbReference type="Proteomes" id="UP000187203"/>
    </source>
</evidence>
<protein>
    <submittedName>
        <fullName evidence="1">Pentatricopeptide repeat-containing protein</fullName>
    </submittedName>
</protein>
<evidence type="ECO:0000313" key="1">
    <source>
        <dbReference type="EMBL" id="OMP01693.1"/>
    </source>
</evidence>
<comment type="caution">
    <text evidence="1">The sequence shown here is derived from an EMBL/GenBank/DDBJ whole genome shotgun (WGS) entry which is preliminary data.</text>
</comment>
<gene>
    <name evidence="1" type="ORF">COLO4_11660</name>
</gene>
<reference evidence="2" key="1">
    <citation type="submission" date="2013-09" db="EMBL/GenBank/DDBJ databases">
        <title>Corchorus olitorius genome sequencing.</title>
        <authorList>
            <person name="Alam M."/>
            <person name="Haque M.S."/>
            <person name="Islam M.S."/>
            <person name="Emdad E.M."/>
            <person name="Islam M.M."/>
            <person name="Ahmed B."/>
            <person name="Halim A."/>
            <person name="Hossen Q.M.M."/>
            <person name="Hossain M.Z."/>
            <person name="Ahmed R."/>
            <person name="Khan M.M."/>
            <person name="Islam R."/>
            <person name="Rashid M.M."/>
            <person name="Khan S.A."/>
            <person name="Rahman M.S."/>
            <person name="Alam M."/>
            <person name="Yahiya A.S."/>
            <person name="Khan M.S."/>
            <person name="Azam M.S."/>
            <person name="Haque T."/>
            <person name="Lashkar M.Z.H."/>
            <person name="Akhand A.I."/>
            <person name="Morshed G."/>
            <person name="Roy S."/>
            <person name="Uddin K.S."/>
            <person name="Rabeya T."/>
            <person name="Hossain A.S."/>
            <person name="Chowdhury A."/>
            <person name="Snigdha A.R."/>
            <person name="Mortoza M.S."/>
            <person name="Matin S.A."/>
            <person name="Hoque S.M.E."/>
            <person name="Islam M.K."/>
            <person name="Roy D.K."/>
            <person name="Haider R."/>
            <person name="Moosa M.M."/>
            <person name="Elias S.M."/>
            <person name="Hasan A.M."/>
            <person name="Jahan S."/>
            <person name="Shafiuddin M."/>
            <person name="Mahmood N."/>
            <person name="Shommy N.S."/>
        </authorList>
    </citation>
    <scope>NUCLEOTIDE SEQUENCE [LARGE SCALE GENOMIC DNA]</scope>
    <source>
        <strain evidence="2">cv. O-4</strain>
    </source>
</reference>
<name>A0A1R3K3P0_9ROSI</name>
<dbReference type="Proteomes" id="UP000187203">
    <property type="component" value="Unassembled WGS sequence"/>
</dbReference>
<accession>A0A1R3K3P0</accession>
<sequence length="89" mass="10080">MITKMESLDAGSYVTLAQMYGKADNLWPEISQTMNLIQQWSWVEVDNKVHVFSVVSSATPTQSQDICPRRIGETEATTQKYHNTIEDSV</sequence>
<dbReference type="AlphaFoldDB" id="A0A1R3K3P0"/>
<organism evidence="1 2">
    <name type="scientific">Corchorus olitorius</name>
    <dbReference type="NCBI Taxonomy" id="93759"/>
    <lineage>
        <taxon>Eukaryota</taxon>
        <taxon>Viridiplantae</taxon>
        <taxon>Streptophyta</taxon>
        <taxon>Embryophyta</taxon>
        <taxon>Tracheophyta</taxon>
        <taxon>Spermatophyta</taxon>
        <taxon>Magnoliopsida</taxon>
        <taxon>eudicotyledons</taxon>
        <taxon>Gunneridae</taxon>
        <taxon>Pentapetalae</taxon>
        <taxon>rosids</taxon>
        <taxon>malvids</taxon>
        <taxon>Malvales</taxon>
        <taxon>Malvaceae</taxon>
        <taxon>Grewioideae</taxon>
        <taxon>Apeibeae</taxon>
        <taxon>Corchorus</taxon>
    </lineage>
</organism>
<proteinExistence type="predicted"/>
<dbReference type="EMBL" id="AWUE01014725">
    <property type="protein sequence ID" value="OMP01693.1"/>
    <property type="molecule type" value="Genomic_DNA"/>
</dbReference>
<keyword evidence="2" id="KW-1185">Reference proteome</keyword>